<dbReference type="Gene3D" id="3.30.230.10">
    <property type="match status" value="2"/>
</dbReference>
<dbReference type="eggNOG" id="KOG2646">
    <property type="taxonomic scope" value="Eukaryota"/>
</dbReference>
<dbReference type="PANTHER" id="PTHR48277">
    <property type="entry name" value="MITOCHONDRIAL RIBOSOMAL PROTEIN S5"/>
    <property type="match status" value="1"/>
</dbReference>
<dbReference type="OrthoDB" id="309483at2759"/>
<dbReference type="PROSITE" id="PS50881">
    <property type="entry name" value="S5_DSRBD"/>
    <property type="match status" value="1"/>
</dbReference>
<dbReference type="GO" id="GO:0005840">
    <property type="term" value="C:ribosome"/>
    <property type="evidence" value="ECO:0007669"/>
    <property type="project" value="UniProtKB-KW"/>
</dbReference>
<evidence type="ECO:0000256" key="5">
    <source>
        <dbReference type="RuleBase" id="RU003823"/>
    </source>
</evidence>
<dbReference type="PANTHER" id="PTHR48277:SF1">
    <property type="entry name" value="MITOCHONDRIAL RIBOSOMAL PROTEIN S5"/>
    <property type="match status" value="1"/>
</dbReference>
<gene>
    <name evidence="8" type="ORF">F751_1576</name>
</gene>
<dbReference type="GO" id="GO:0005737">
    <property type="term" value="C:cytoplasm"/>
    <property type="evidence" value="ECO:0007669"/>
    <property type="project" value="UniProtKB-ARBA"/>
</dbReference>
<keyword evidence="9" id="KW-1185">Reference proteome</keyword>
<proteinExistence type="inferred from homology"/>
<feature type="domain" description="S5 DRBM" evidence="7">
    <location>
        <begin position="207"/>
        <end position="270"/>
    </location>
</feature>
<evidence type="ECO:0000256" key="2">
    <source>
        <dbReference type="ARBA" id="ARBA00022980"/>
    </source>
</evidence>
<dbReference type="Pfam" id="PF03719">
    <property type="entry name" value="Ribosomal_S5_C"/>
    <property type="match status" value="2"/>
</dbReference>
<evidence type="ECO:0000256" key="6">
    <source>
        <dbReference type="SAM" id="MobiDB-lite"/>
    </source>
</evidence>
<accession>A0A087STZ6</accession>
<dbReference type="InterPro" id="IPR005324">
    <property type="entry name" value="Ribosomal_uS5_C"/>
</dbReference>
<dbReference type="InterPro" id="IPR020568">
    <property type="entry name" value="Ribosomal_Su5_D2-typ_SF"/>
</dbReference>
<dbReference type="GO" id="GO:0006412">
    <property type="term" value="P:translation"/>
    <property type="evidence" value="ECO:0007669"/>
    <property type="project" value="InterPro"/>
</dbReference>
<dbReference type="KEGG" id="apro:F751_1576"/>
<dbReference type="GO" id="GO:0003723">
    <property type="term" value="F:RNA binding"/>
    <property type="evidence" value="ECO:0007669"/>
    <property type="project" value="InterPro"/>
</dbReference>
<dbReference type="STRING" id="3075.A0A087STZ6"/>
<dbReference type="InterPro" id="IPR014721">
    <property type="entry name" value="Ribsml_uS5_D2-typ_fold_subgr"/>
</dbReference>
<dbReference type="Proteomes" id="UP000028924">
    <property type="component" value="Unassembled WGS sequence"/>
</dbReference>
<dbReference type="EMBL" id="KL662189">
    <property type="protein sequence ID" value="KFM29200.1"/>
    <property type="molecule type" value="Genomic_DNA"/>
</dbReference>
<keyword evidence="2 4" id="KW-0689">Ribosomal protein</keyword>
<dbReference type="GO" id="GO:0003735">
    <property type="term" value="F:structural constituent of ribosome"/>
    <property type="evidence" value="ECO:0007669"/>
    <property type="project" value="UniProtKB-UniRule"/>
</dbReference>
<evidence type="ECO:0000256" key="4">
    <source>
        <dbReference type="PROSITE-ProRule" id="PRU00268"/>
    </source>
</evidence>
<dbReference type="InterPro" id="IPR013810">
    <property type="entry name" value="Ribosomal_uS5_N"/>
</dbReference>
<reference evidence="8 9" key="1">
    <citation type="journal article" date="2014" name="BMC Genomics">
        <title>Oil accumulation mechanisms of the oleaginous microalga Chlorella protothecoides revealed through its genome, transcriptomes, and proteomes.</title>
        <authorList>
            <person name="Gao C."/>
            <person name="Wang Y."/>
            <person name="Shen Y."/>
            <person name="Yan D."/>
            <person name="He X."/>
            <person name="Dai J."/>
            <person name="Wu Q."/>
        </authorList>
    </citation>
    <scope>NUCLEOTIDE SEQUENCE [LARGE SCALE GENOMIC DNA]</scope>
    <source>
        <strain evidence="8 9">0710</strain>
    </source>
</reference>
<dbReference type="SUPFAM" id="SSF54211">
    <property type="entry name" value="Ribosomal protein S5 domain 2-like"/>
    <property type="match status" value="2"/>
</dbReference>
<dbReference type="FunFam" id="3.30.230.10:FF:000002">
    <property type="entry name" value="30S ribosomal protein S5"/>
    <property type="match status" value="2"/>
</dbReference>
<name>A0A087STZ6_AUXPR</name>
<feature type="compositionally biased region" description="Low complexity" evidence="6">
    <location>
        <begin position="116"/>
        <end position="132"/>
    </location>
</feature>
<evidence type="ECO:0000256" key="3">
    <source>
        <dbReference type="ARBA" id="ARBA00023274"/>
    </source>
</evidence>
<feature type="region of interest" description="Disordered" evidence="6">
    <location>
        <begin position="13"/>
        <end position="81"/>
    </location>
</feature>
<dbReference type="GO" id="GO:1990904">
    <property type="term" value="C:ribonucleoprotein complex"/>
    <property type="evidence" value="ECO:0007669"/>
    <property type="project" value="UniProtKB-UniRule"/>
</dbReference>
<dbReference type="AlphaFoldDB" id="A0A087STZ6"/>
<dbReference type="GeneID" id="23612967"/>
<evidence type="ECO:0000313" key="9">
    <source>
        <dbReference type="Proteomes" id="UP000028924"/>
    </source>
</evidence>
<feature type="region of interest" description="Disordered" evidence="6">
    <location>
        <begin position="105"/>
        <end position="141"/>
    </location>
</feature>
<feature type="compositionally biased region" description="Basic residues" evidence="6">
    <location>
        <begin position="34"/>
        <end position="44"/>
    </location>
</feature>
<dbReference type="InterPro" id="IPR000851">
    <property type="entry name" value="Ribosomal_uS5"/>
</dbReference>
<dbReference type="SUPFAM" id="SSF54768">
    <property type="entry name" value="dsRNA-binding domain-like"/>
    <property type="match status" value="1"/>
</dbReference>
<dbReference type="Gene3D" id="3.30.160.20">
    <property type="match status" value="1"/>
</dbReference>
<sequence>MARLLPAFQQRAGFAAGRGIDTASIEDGLASPKSPRRPKSKSRPKPAQGPGPAPKAESETQRRARQERMRLLLQDEASSGRKGEAARAFVANFFAGDVYQGDALGLTSEDDPVPTPDEAAGPSAAASSAAETSGEDEAAPSGLRLAAPEAMTAAEERTVLAGLQGLKRGSQRIVLQQLLQGKILDSDPEARREWAEIERSFAPPTGLRMRVVDINRTSKGTRSGGLYRFGAMVVVGNGEGVLGWGQGKAAELQSAVKKAYARACSNLFPIPRYNGHTIPEGIEAKFGQVKLVVYPKSAGSGIIASEMIGGICKMAGIHDIGVKVHGSRNRRNAVKCLFEAFDKIRSHDEITGQAGKVVVARPPGRNLFPIPRYNGHTIPEGIEAKFGQVKLVVYPKSAGSGIIASEMIGGICKMAGIHDIGVKVHGSRNRRNAVKCLFEAFDKIRSHDEITGQAGKVVVARPPGRFAHARRKLH</sequence>
<evidence type="ECO:0000259" key="7">
    <source>
        <dbReference type="PROSITE" id="PS50881"/>
    </source>
</evidence>
<organism evidence="8 9">
    <name type="scientific">Auxenochlorella protothecoides</name>
    <name type="common">Green microalga</name>
    <name type="synonym">Chlorella protothecoides</name>
    <dbReference type="NCBI Taxonomy" id="3075"/>
    <lineage>
        <taxon>Eukaryota</taxon>
        <taxon>Viridiplantae</taxon>
        <taxon>Chlorophyta</taxon>
        <taxon>core chlorophytes</taxon>
        <taxon>Trebouxiophyceae</taxon>
        <taxon>Chlorellales</taxon>
        <taxon>Chlorellaceae</taxon>
        <taxon>Auxenochlorella</taxon>
    </lineage>
</organism>
<keyword evidence="3 4" id="KW-0687">Ribonucleoprotein</keyword>
<evidence type="ECO:0000313" key="8">
    <source>
        <dbReference type="EMBL" id="KFM29200.1"/>
    </source>
</evidence>
<comment type="similarity">
    <text evidence="1 5">Belongs to the universal ribosomal protein uS5 family.</text>
</comment>
<feature type="compositionally biased region" description="Basic and acidic residues" evidence="6">
    <location>
        <begin position="56"/>
        <end position="70"/>
    </location>
</feature>
<evidence type="ECO:0000256" key="1">
    <source>
        <dbReference type="ARBA" id="ARBA00008945"/>
    </source>
</evidence>
<dbReference type="Pfam" id="PF00333">
    <property type="entry name" value="Ribosomal_S5"/>
    <property type="match status" value="1"/>
</dbReference>
<protein>
    <submittedName>
        <fullName evidence="8">30S ribosomal protein S5</fullName>
    </submittedName>
</protein>
<dbReference type="RefSeq" id="XP_011402253.1">
    <property type="nucleotide sequence ID" value="XM_011403951.1"/>
</dbReference>